<dbReference type="EMBL" id="CAXAMN010001681">
    <property type="protein sequence ID" value="CAK8995756.1"/>
    <property type="molecule type" value="Genomic_DNA"/>
</dbReference>
<dbReference type="GO" id="GO:0032259">
    <property type="term" value="P:methylation"/>
    <property type="evidence" value="ECO:0007669"/>
    <property type="project" value="UniProtKB-KW"/>
</dbReference>
<comment type="caution">
    <text evidence="1">The sequence shown here is derived from an EMBL/GenBank/DDBJ whole genome shotgun (WGS) entry which is preliminary data.</text>
</comment>
<name>A0ABP0HZS3_9DINO</name>
<organism evidence="1 2">
    <name type="scientific">Durusdinium trenchii</name>
    <dbReference type="NCBI Taxonomy" id="1381693"/>
    <lineage>
        <taxon>Eukaryota</taxon>
        <taxon>Sar</taxon>
        <taxon>Alveolata</taxon>
        <taxon>Dinophyceae</taxon>
        <taxon>Suessiales</taxon>
        <taxon>Symbiodiniaceae</taxon>
        <taxon>Durusdinium</taxon>
    </lineage>
</organism>
<accession>A0ABP0HZS3</accession>
<evidence type="ECO:0000313" key="2">
    <source>
        <dbReference type="Proteomes" id="UP001642484"/>
    </source>
</evidence>
<sequence length="439" mass="50621">MAKGAAHPNGSNFRRVARLDVVARVRRLSQLGLLKERPKWLTWCERVPPLENHNLQLQTRTVRNPYPQMVNHLLKKYPDLRFQDCYVDGNDWSVGNDSYRDDHPVMQFVAQQLKFMRVDEKKVEISYGFAWQSFLDAAMYGKDPACYVVKTSRGERIEWKRHGDGELETMPKEEDFPLILEEDETRASSGREQQLNFMRPERVLSKKEAFEKTEKFFGARRARLEAEQKLLMAQMLNAGFQPMFTTGRAYLEVEKARLESQHLERIIGALRQERRAAEKAAGEPAASSPRAALPKPSFLDLQQFKASRKAARKVPSEDDFNPLLETVQTERDEDVKTSLPQEEPEKKGPDEPLEPPTPEDEETSSTVHARGSQISASSQAERVGKMLQQKEGGKMLPVRDPLDKQDKRITRQEDEDSDSERRRRDRRGIDDLDEELGEE</sequence>
<evidence type="ECO:0000313" key="1">
    <source>
        <dbReference type="EMBL" id="CAK8995756.1"/>
    </source>
</evidence>
<gene>
    <name evidence="1" type="ORF">CCMP2556_LOCUS4165</name>
</gene>
<dbReference type="InterPro" id="IPR059242">
    <property type="entry name" value="mS23_dom"/>
</dbReference>
<dbReference type="Proteomes" id="UP001642484">
    <property type="component" value="Unassembled WGS sequence"/>
</dbReference>
<proteinExistence type="predicted"/>
<dbReference type="CDD" id="cd23701">
    <property type="entry name" value="At1g26750"/>
    <property type="match status" value="1"/>
</dbReference>
<reference evidence="1 2" key="1">
    <citation type="submission" date="2024-02" db="EMBL/GenBank/DDBJ databases">
        <authorList>
            <person name="Chen Y."/>
            <person name="Shah S."/>
            <person name="Dougan E. K."/>
            <person name="Thang M."/>
            <person name="Chan C."/>
        </authorList>
    </citation>
    <scope>NUCLEOTIDE SEQUENCE [LARGE SCALE GENOMIC DNA]</scope>
</reference>
<protein>
    <submittedName>
        <fullName evidence="1">Uncharacterized protein</fullName>
    </submittedName>
</protein>
<dbReference type="GO" id="GO:0008168">
    <property type="term" value="F:methyltransferase activity"/>
    <property type="evidence" value="ECO:0007669"/>
    <property type="project" value="UniProtKB-KW"/>
</dbReference>
<keyword evidence="2" id="KW-1185">Reference proteome</keyword>